<dbReference type="PANTHER" id="PTHR23521:SF3">
    <property type="entry name" value="MFS TRANSPORTER"/>
    <property type="match status" value="1"/>
</dbReference>
<evidence type="ECO:0000256" key="1">
    <source>
        <dbReference type="ARBA" id="ARBA00022692"/>
    </source>
</evidence>
<feature type="transmembrane region" description="Helical" evidence="5">
    <location>
        <begin position="358"/>
        <end position="375"/>
    </location>
</feature>
<dbReference type="InterPro" id="IPR036259">
    <property type="entry name" value="MFS_trans_sf"/>
</dbReference>
<feature type="transmembrane region" description="Helical" evidence="5">
    <location>
        <begin position="134"/>
        <end position="154"/>
    </location>
</feature>
<evidence type="ECO:0000256" key="2">
    <source>
        <dbReference type="ARBA" id="ARBA00022989"/>
    </source>
</evidence>
<organism evidence="6 7">
    <name type="scientific">Balneatrix alpica</name>
    <dbReference type="NCBI Taxonomy" id="75684"/>
    <lineage>
        <taxon>Bacteria</taxon>
        <taxon>Pseudomonadati</taxon>
        <taxon>Pseudomonadota</taxon>
        <taxon>Gammaproteobacteria</taxon>
        <taxon>Oceanospirillales</taxon>
        <taxon>Balneatrichaceae</taxon>
        <taxon>Balneatrix</taxon>
    </lineage>
</organism>
<dbReference type="InterPro" id="IPR047200">
    <property type="entry name" value="MFS_YcaD-like"/>
</dbReference>
<evidence type="ECO:0000313" key="6">
    <source>
        <dbReference type="EMBL" id="MFB9884899.1"/>
    </source>
</evidence>
<feature type="transmembrane region" description="Helical" evidence="5">
    <location>
        <begin position="75"/>
        <end position="93"/>
    </location>
</feature>
<evidence type="ECO:0000256" key="4">
    <source>
        <dbReference type="SAM" id="MobiDB-lite"/>
    </source>
</evidence>
<keyword evidence="3 5" id="KW-0472">Membrane</keyword>
<evidence type="ECO:0000313" key="7">
    <source>
        <dbReference type="Proteomes" id="UP001589628"/>
    </source>
</evidence>
<feature type="transmembrane region" description="Helical" evidence="5">
    <location>
        <begin position="332"/>
        <end position="352"/>
    </location>
</feature>
<keyword evidence="2 5" id="KW-1133">Transmembrane helix</keyword>
<reference evidence="6 7" key="1">
    <citation type="submission" date="2024-09" db="EMBL/GenBank/DDBJ databases">
        <authorList>
            <person name="Sun Q."/>
            <person name="Mori K."/>
        </authorList>
    </citation>
    <scope>NUCLEOTIDE SEQUENCE [LARGE SCALE GENOMIC DNA]</scope>
    <source>
        <strain evidence="6 7">ATCC 51285</strain>
    </source>
</reference>
<feature type="transmembrane region" description="Helical" evidence="5">
    <location>
        <begin position="12"/>
        <end position="36"/>
    </location>
</feature>
<dbReference type="RefSeq" id="WP_035461390.1">
    <property type="nucleotide sequence ID" value="NZ_JAUESS010000002.1"/>
</dbReference>
<feature type="region of interest" description="Disordered" evidence="4">
    <location>
        <begin position="390"/>
        <end position="425"/>
    </location>
</feature>
<gene>
    <name evidence="6" type="ORF">ACFFLH_00525</name>
</gene>
<comment type="caution">
    <text evidence="6">The sequence shown here is derived from an EMBL/GenBank/DDBJ whole genome shotgun (WGS) entry which is preliminary data.</text>
</comment>
<accession>A0ABV5Z8P5</accession>
<sequence>MAGFAHLGVAPPLFSLVIFILGHGLLTTLLTIRLSAEQVSPQWIGLVSTAYFAGLVFGSFMNARLITRVGHIRAYAAYASILACVAIIHGLIVEPLTWAFLRLIGGFATGGLFVVIESWMLVSSTPANRGRLMAIYMILLYGALACGQLLLKYIDPMVLVPFALTAMAASLSVVPLSLTRVAMPSLEAPQGISFFALLKLTPAGMWGCFTSGLVLGALYGLLPLYFTDSHYSLEQVANMMAIVILGGMCLQYPLGRLSDRMDRRQVLSLLCVGLVAIAMALVLLPTPQPSWVLASLIFLFGGLAFSIYPLALSHSCDELTPEQVISANQGLLLSYSLGAMAGPLLAPLAISLIGPQGLFAYFGICGAGLSLFLLWRRRVRAPVPLEEHQAFTPVPPNTPVAAELDPRSDINQSEDNERQWPPGHN</sequence>
<proteinExistence type="predicted"/>
<dbReference type="EMBL" id="JBHLZN010000001">
    <property type="protein sequence ID" value="MFB9884899.1"/>
    <property type="molecule type" value="Genomic_DNA"/>
</dbReference>
<feature type="transmembrane region" description="Helical" evidence="5">
    <location>
        <begin position="42"/>
        <end position="63"/>
    </location>
</feature>
<feature type="transmembrane region" description="Helical" evidence="5">
    <location>
        <begin position="236"/>
        <end position="254"/>
    </location>
</feature>
<evidence type="ECO:0000256" key="5">
    <source>
        <dbReference type="SAM" id="Phobius"/>
    </source>
</evidence>
<protein>
    <submittedName>
        <fullName evidence="6">MFS transporter</fullName>
    </submittedName>
</protein>
<dbReference type="Proteomes" id="UP001589628">
    <property type="component" value="Unassembled WGS sequence"/>
</dbReference>
<keyword evidence="1 5" id="KW-0812">Transmembrane</keyword>
<dbReference type="InterPro" id="IPR011701">
    <property type="entry name" value="MFS"/>
</dbReference>
<dbReference type="CDD" id="cd17477">
    <property type="entry name" value="MFS_YcaD_like"/>
    <property type="match status" value="1"/>
</dbReference>
<feature type="transmembrane region" description="Helical" evidence="5">
    <location>
        <begin position="203"/>
        <end position="224"/>
    </location>
</feature>
<feature type="transmembrane region" description="Helical" evidence="5">
    <location>
        <begin position="290"/>
        <end position="311"/>
    </location>
</feature>
<dbReference type="SUPFAM" id="SSF103473">
    <property type="entry name" value="MFS general substrate transporter"/>
    <property type="match status" value="1"/>
</dbReference>
<evidence type="ECO:0000256" key="3">
    <source>
        <dbReference type="ARBA" id="ARBA00023136"/>
    </source>
</evidence>
<keyword evidence="7" id="KW-1185">Reference proteome</keyword>
<feature type="transmembrane region" description="Helical" evidence="5">
    <location>
        <begin position="266"/>
        <end position="284"/>
    </location>
</feature>
<feature type="transmembrane region" description="Helical" evidence="5">
    <location>
        <begin position="160"/>
        <end position="182"/>
    </location>
</feature>
<dbReference type="Pfam" id="PF07690">
    <property type="entry name" value="MFS_1"/>
    <property type="match status" value="1"/>
</dbReference>
<dbReference type="PANTHER" id="PTHR23521">
    <property type="entry name" value="TRANSPORTER MFS SUPERFAMILY"/>
    <property type="match status" value="1"/>
</dbReference>
<feature type="transmembrane region" description="Helical" evidence="5">
    <location>
        <begin position="99"/>
        <end position="122"/>
    </location>
</feature>
<name>A0ABV5Z8P5_9GAMM</name>
<dbReference type="Gene3D" id="1.20.1250.20">
    <property type="entry name" value="MFS general substrate transporter like domains"/>
    <property type="match status" value="2"/>
</dbReference>